<evidence type="ECO:0000313" key="5">
    <source>
        <dbReference type="EMBL" id="MDV5171354.1"/>
    </source>
</evidence>
<dbReference type="InterPro" id="IPR045851">
    <property type="entry name" value="AMP-bd_C_sf"/>
</dbReference>
<feature type="domain" description="Carrier" evidence="4">
    <location>
        <begin position="1027"/>
        <end position="1100"/>
    </location>
</feature>
<dbReference type="InterPro" id="IPR020845">
    <property type="entry name" value="AMP-binding_CS"/>
</dbReference>
<dbReference type="PROSITE" id="PS00455">
    <property type="entry name" value="AMP_BINDING"/>
    <property type="match status" value="1"/>
</dbReference>
<keyword evidence="2" id="KW-0597">Phosphoprotein</keyword>
<dbReference type="SMART" id="SM00823">
    <property type="entry name" value="PKS_PP"/>
    <property type="match status" value="1"/>
</dbReference>
<keyword evidence="3" id="KW-0175">Coiled coil</keyword>
<dbReference type="Gene3D" id="3.30.559.10">
    <property type="entry name" value="Chloramphenicol acetyltransferase-like domain"/>
    <property type="match status" value="2"/>
</dbReference>
<dbReference type="InterPro" id="IPR020806">
    <property type="entry name" value="PKS_PP-bd"/>
</dbReference>
<dbReference type="InterPro" id="IPR010071">
    <property type="entry name" value="AA_adenyl_dom"/>
</dbReference>
<evidence type="ECO:0000259" key="4">
    <source>
        <dbReference type="PROSITE" id="PS50075"/>
    </source>
</evidence>
<dbReference type="Gene3D" id="1.10.10.1830">
    <property type="entry name" value="Non-ribosomal peptide synthase, adenylation domain"/>
    <property type="match status" value="1"/>
</dbReference>
<dbReference type="InterPro" id="IPR023213">
    <property type="entry name" value="CAT-like_dom_sf"/>
</dbReference>
<dbReference type="Pfam" id="PF00501">
    <property type="entry name" value="AMP-binding"/>
    <property type="match status" value="1"/>
</dbReference>
<feature type="coiled-coil region" evidence="3">
    <location>
        <begin position="919"/>
        <end position="946"/>
    </location>
</feature>
<keyword evidence="1" id="KW-0596">Phosphopantetheine</keyword>
<dbReference type="Gene3D" id="1.10.1200.10">
    <property type="entry name" value="ACP-like"/>
    <property type="match status" value="1"/>
</dbReference>
<organism evidence="5 6">
    <name type="scientific">Photobacterium rosenbergii</name>
    <dbReference type="NCBI Taxonomy" id="294936"/>
    <lineage>
        <taxon>Bacteria</taxon>
        <taxon>Pseudomonadati</taxon>
        <taxon>Pseudomonadota</taxon>
        <taxon>Gammaproteobacteria</taxon>
        <taxon>Vibrionales</taxon>
        <taxon>Vibrionaceae</taxon>
        <taxon>Photobacterium</taxon>
    </lineage>
</organism>
<dbReference type="RefSeq" id="WP_317524181.1">
    <property type="nucleotide sequence ID" value="NZ_JAWJZI010000012.1"/>
</dbReference>
<keyword evidence="6" id="KW-1185">Reference proteome</keyword>
<dbReference type="InterPro" id="IPR041464">
    <property type="entry name" value="TubC_N"/>
</dbReference>
<dbReference type="Gene3D" id="3.30.559.30">
    <property type="entry name" value="Nonribosomal peptide synthetase, condensation domain"/>
    <property type="match status" value="2"/>
</dbReference>
<dbReference type="Pfam" id="PF18563">
    <property type="entry name" value="TubC_N"/>
    <property type="match status" value="1"/>
</dbReference>
<dbReference type="PROSITE" id="PS50075">
    <property type="entry name" value="CARRIER"/>
    <property type="match status" value="1"/>
</dbReference>
<dbReference type="Pfam" id="PF00550">
    <property type="entry name" value="PP-binding"/>
    <property type="match status" value="1"/>
</dbReference>
<accession>A0ABU3ZMU6</accession>
<dbReference type="InterPro" id="IPR036736">
    <property type="entry name" value="ACP-like_sf"/>
</dbReference>
<protein>
    <submittedName>
        <fullName evidence="5">Amino acid adenylation domain-containing protein</fullName>
    </submittedName>
</protein>
<dbReference type="CDD" id="cd05930">
    <property type="entry name" value="A_NRPS"/>
    <property type="match status" value="1"/>
</dbReference>
<dbReference type="SUPFAM" id="SSF52777">
    <property type="entry name" value="CoA-dependent acyltransferases"/>
    <property type="match status" value="4"/>
</dbReference>
<reference evidence="5 6" key="1">
    <citation type="submission" date="2023-10" db="EMBL/GenBank/DDBJ databases">
        <title>Marine bacteria isolated from horseshoe crab.</title>
        <authorList>
            <person name="Cheng T.H."/>
        </authorList>
    </citation>
    <scope>NUCLEOTIDE SEQUENCE [LARGE SCALE GENOMIC DNA]</scope>
    <source>
        <strain evidence="5 6">HSC6</strain>
    </source>
</reference>
<evidence type="ECO:0000256" key="2">
    <source>
        <dbReference type="ARBA" id="ARBA00022553"/>
    </source>
</evidence>
<dbReference type="InterPro" id="IPR044894">
    <property type="entry name" value="TubC_N_sf"/>
</dbReference>
<dbReference type="Proteomes" id="UP001186452">
    <property type="component" value="Unassembled WGS sequence"/>
</dbReference>
<gene>
    <name evidence="5" type="ORF">R2X38_20345</name>
</gene>
<dbReference type="Gene3D" id="3.30.300.30">
    <property type="match status" value="1"/>
</dbReference>
<name>A0ABU3ZMU6_9GAMM</name>
<dbReference type="InterPro" id="IPR009081">
    <property type="entry name" value="PP-bd_ACP"/>
</dbReference>
<dbReference type="InterPro" id="IPR000873">
    <property type="entry name" value="AMP-dep_synth/lig_dom"/>
</dbReference>
<dbReference type="SUPFAM" id="SSF56801">
    <property type="entry name" value="Acetyl-CoA synthetase-like"/>
    <property type="match status" value="1"/>
</dbReference>
<dbReference type="Gene3D" id="3.40.50.12780">
    <property type="entry name" value="N-terminal domain of ligase-like"/>
    <property type="match status" value="1"/>
</dbReference>
<dbReference type="Pfam" id="PF00668">
    <property type="entry name" value="Condensation"/>
    <property type="match status" value="2"/>
</dbReference>
<dbReference type="PANTHER" id="PTHR45527">
    <property type="entry name" value="NONRIBOSOMAL PEPTIDE SYNTHETASE"/>
    <property type="match status" value="1"/>
</dbReference>
<comment type="caution">
    <text evidence="5">The sequence shown here is derived from an EMBL/GenBank/DDBJ whole genome shotgun (WGS) entry which is preliminary data.</text>
</comment>
<dbReference type="PANTHER" id="PTHR45527:SF1">
    <property type="entry name" value="FATTY ACID SYNTHASE"/>
    <property type="match status" value="1"/>
</dbReference>
<evidence type="ECO:0000256" key="1">
    <source>
        <dbReference type="ARBA" id="ARBA00022450"/>
    </source>
</evidence>
<sequence length="1553" mass="172682">MKDIITLLTTLEQQGVKLALNDKGQLVSQCNKQAMTPAIGQQIRTHKEDIVRCLMARKAYEAPIPALKASEGPLSFSQSGLWFIEQYEDNSHLYNMPVHFRLTGLLDVAALEYAFSVLVEKHASLRTRFIRNAAGKGEQHIVGKMELEVKHHDLSHLAKAEREQALLGMLERDIYQSFDLEQGGLTRVELVRLGEEEHLLMLTQHHIISDGWSVKNMFADFKQAFLDFQNNQPRDVEPTRINYIDYAHWLNSPAFRDYHDEFKPFWIDRLKGIPEVHALPLDKPRPASHDNDGALVFSHISLPTWQAFQRLCQGQSTSYFIGLHAIFSLLMARLGDEPDVVIGTPLAYRERPDIEDVVGFFVNTIVLRTQLDTSQSFVEYLRYCREQDLAAFDHQLFRFEALSEAIGADRTTALNPIFQIMLVYQAKVDFNDLIPGCGAVEEPTPVLPAKTDLSLKVTELVDGVRLEWLYSKGVFEHETVARFAEMFLNLFEAVLASPDCNAMALPLCKKDAFEPLGKSLAALPQDYPPNVLIHHRISEYANHYPDHTAVQLEGDNGFTTLTYGELERAANQLAHWLVANMGSASFVGIAACRKPLFVISALAAWKAGKAYVPLDPAYPTSRLAHMCDDAGLGCILTPDGEFAALHPALDGVIDYSDHRFQTQLANSADNCPAQGEYSPAELAYVIYTSGSTGLPKGVEIEHGAFANVLQDHQQRLSLQPDSRMLNPMSLAFDAGNMTALLPLFSGSTLCFAEPNDRLLEQAEALQASHMICSTALFSALEPRPLRFLKTVAIGGEACPEHLAESWASELQLFNMYGPTECSVTALVKTLETGQSVTIGKPVDNIQAMIVDSHGQLCPVGVPGELYLTGIGLARGYLNQPELTAKAFVECELAGHKRRCYRTGDKARWLNNGEVEYLGRLDQQVKLRGYRIELKEIENQLAELADGLTQIRVIVAGEGARRQLVAYATSKPGVTIDPIGVLSQASQLLPEYMVPAALILIDELPLTVNGKLDIERLPAFEQAAVGEVPENQMEADMLAVWRDVLNTDLGVEDDFFRLGGDSILSIQLNTRLRDAGFDCSVKDVFEAKTVRRLCRHLHATQDQVRQISAEQGLLSGEFDWHPIQHWFEQQPFRCPEHWNQAVVLQIPDLDVAELEAMMSQLLSHHDALRLLVGDGETASQRYLDTVELPPLIQLDASVLDEQELHHALTQLQSGFDLHHGPVMAWAKISNLEVEGKQQTGLFLAFHHWGVDAVSWRIMAQDLARLASGRPLAEKATSYRQWGEALKRYAEDNHGQLAYWKAMASSSDNHLPAQQVNYGAGGEVQSSYAMLQLTPELTTRLVETANKAFDTEVRELLLVALAATLSDMGWGSRQTIMLEGHGREAIYDELDVSQTVGWFTSIFPSTVDCRGTLSDTIRQTKEQLRAIPDNGIGFNALRCHHPQGDSLALSPVVLNYLGRQTQEPGMWRPLPVVPGQLSSPLNPAAELISLHGGINGSTLTLRQIGVLEQALSEQLMAALKAKIEHVVVYCEQQYQQHGYQPTPLMRQACLEGTDD</sequence>
<dbReference type="EMBL" id="JAWJZI010000012">
    <property type="protein sequence ID" value="MDV5171354.1"/>
    <property type="molecule type" value="Genomic_DNA"/>
</dbReference>
<dbReference type="InterPro" id="IPR001242">
    <property type="entry name" value="Condensation_dom"/>
</dbReference>
<dbReference type="SUPFAM" id="SSF47336">
    <property type="entry name" value="ACP-like"/>
    <property type="match status" value="1"/>
</dbReference>
<proteinExistence type="predicted"/>
<dbReference type="InterPro" id="IPR042099">
    <property type="entry name" value="ANL_N_sf"/>
</dbReference>
<evidence type="ECO:0000313" key="6">
    <source>
        <dbReference type="Proteomes" id="UP001186452"/>
    </source>
</evidence>
<dbReference type="NCBIfam" id="TIGR01733">
    <property type="entry name" value="AA-adenyl-dom"/>
    <property type="match status" value="1"/>
</dbReference>
<evidence type="ECO:0000256" key="3">
    <source>
        <dbReference type="SAM" id="Coils"/>
    </source>
</evidence>
<dbReference type="CDD" id="cd19531">
    <property type="entry name" value="LCL_NRPS-like"/>
    <property type="match status" value="1"/>
</dbReference>